<keyword evidence="3" id="KW-1185">Reference proteome</keyword>
<dbReference type="EMBL" id="CP017476">
    <property type="protein sequence ID" value="AOW15781.1"/>
    <property type="molecule type" value="Genomic_DNA"/>
</dbReference>
<dbReference type="PANTHER" id="PTHR35368">
    <property type="entry name" value="HYDROPEROXIDE REDUCTASE"/>
    <property type="match status" value="1"/>
</dbReference>
<dbReference type="InterPro" id="IPR036102">
    <property type="entry name" value="OsmC/Ohrsf"/>
</dbReference>
<evidence type="ECO:0000313" key="2">
    <source>
        <dbReference type="EMBL" id="OAD43781.1"/>
    </source>
</evidence>
<proteinExistence type="predicted"/>
<dbReference type="Gene3D" id="3.30.300.20">
    <property type="match status" value="1"/>
</dbReference>
<dbReference type="KEGG" id="hyl:LPB072_18005"/>
<evidence type="ECO:0000313" key="4">
    <source>
        <dbReference type="Proteomes" id="UP000185680"/>
    </source>
</evidence>
<dbReference type="PANTHER" id="PTHR35368:SF1">
    <property type="entry name" value="HYDROPEROXIDE REDUCTASE"/>
    <property type="match status" value="1"/>
</dbReference>
<accession>A0A167IXV0</accession>
<sequence>MISTPTKMQFHVVSRRESAHASSAACKNAHIDLDTDLDGNPDAFNPAELLLAALSACMIKGIERVTPILKFQLRGVEVRVHGVRQDVPPRMESIRYEIVVDTDEPDRRLDLLHDNVKKYGTVFNTVAPGTDLSGVLRRKNETP</sequence>
<dbReference type="Proteomes" id="UP000185657">
    <property type="component" value="Unassembled WGS sequence"/>
</dbReference>
<dbReference type="RefSeq" id="WP_066086297.1">
    <property type="nucleotide sequence ID" value="NZ_CP017476.1"/>
</dbReference>
<dbReference type="SUPFAM" id="SSF82784">
    <property type="entry name" value="OsmC-like"/>
    <property type="match status" value="1"/>
</dbReference>
<dbReference type="InterPro" id="IPR003718">
    <property type="entry name" value="OsmC/Ohr_fam"/>
</dbReference>
<dbReference type="InterPro" id="IPR052924">
    <property type="entry name" value="OsmC/Ohr_hydroprdx_reductase"/>
</dbReference>
<name>A0A167IXV0_9BURK</name>
<evidence type="ECO:0000313" key="3">
    <source>
        <dbReference type="Proteomes" id="UP000185657"/>
    </source>
</evidence>
<dbReference type="InterPro" id="IPR015946">
    <property type="entry name" value="KH_dom-like_a/b"/>
</dbReference>
<dbReference type="Pfam" id="PF02566">
    <property type="entry name" value="OsmC"/>
    <property type="match status" value="1"/>
</dbReference>
<gene>
    <name evidence="1" type="ORF">LPB072_18005</name>
    <name evidence="2" type="ORF">LPB72_03030</name>
</gene>
<dbReference type="Proteomes" id="UP000185680">
    <property type="component" value="Chromosome"/>
</dbReference>
<reference evidence="2 3" key="1">
    <citation type="submission" date="2016-02" db="EMBL/GenBank/DDBJ databases">
        <title>Draft genome sequence of Hydrogenophaga sp. LPB0072.</title>
        <authorList>
            <person name="Shin S.-K."/>
            <person name="Yi H."/>
        </authorList>
    </citation>
    <scope>NUCLEOTIDE SEQUENCE [LARGE SCALE GENOMIC DNA]</scope>
    <source>
        <strain evidence="2 3">LPB0072</strain>
    </source>
</reference>
<reference evidence="1 4" key="2">
    <citation type="submission" date="2016-10" db="EMBL/GenBank/DDBJ databases">
        <title>Hydorgenophaga sp. LPB0072 isolated from gastropod.</title>
        <authorList>
            <person name="Kim E."/>
            <person name="Yi H."/>
        </authorList>
    </citation>
    <scope>NUCLEOTIDE SEQUENCE [LARGE SCALE GENOMIC DNA]</scope>
    <source>
        <strain evidence="1 4">LPB0072</strain>
    </source>
</reference>
<dbReference type="AlphaFoldDB" id="A0A167IXV0"/>
<protein>
    <submittedName>
        <fullName evidence="1">Osmotically inducible protein C</fullName>
    </submittedName>
</protein>
<dbReference type="STRING" id="1763535.LPB072_18005"/>
<dbReference type="OrthoDB" id="9781312at2"/>
<evidence type="ECO:0000313" key="1">
    <source>
        <dbReference type="EMBL" id="AOW15781.1"/>
    </source>
</evidence>
<dbReference type="EMBL" id="LVWD01000003">
    <property type="protein sequence ID" value="OAD43781.1"/>
    <property type="molecule type" value="Genomic_DNA"/>
</dbReference>
<organism evidence="1 4">
    <name type="scientific">Hydrogenophaga crassostreae</name>
    <dbReference type="NCBI Taxonomy" id="1763535"/>
    <lineage>
        <taxon>Bacteria</taxon>
        <taxon>Pseudomonadati</taxon>
        <taxon>Pseudomonadota</taxon>
        <taxon>Betaproteobacteria</taxon>
        <taxon>Burkholderiales</taxon>
        <taxon>Comamonadaceae</taxon>
        <taxon>Hydrogenophaga</taxon>
    </lineage>
</organism>